<gene>
    <name evidence="4" type="ORF">ACHAWU_003773</name>
</gene>
<evidence type="ECO:0000313" key="5">
    <source>
        <dbReference type="Proteomes" id="UP001530293"/>
    </source>
</evidence>
<keyword evidence="3" id="KW-0493">Microtubule</keyword>
<dbReference type="GO" id="GO:0007021">
    <property type="term" value="P:tubulin complex assembly"/>
    <property type="evidence" value="ECO:0007669"/>
    <property type="project" value="UniProtKB-UniRule"/>
</dbReference>
<dbReference type="AlphaFoldDB" id="A0ABD3MLX1"/>
<accession>A0ABD3MLX1</accession>
<organism evidence="4 5">
    <name type="scientific">Discostella pseudostelligera</name>
    <dbReference type="NCBI Taxonomy" id="259834"/>
    <lineage>
        <taxon>Eukaryota</taxon>
        <taxon>Sar</taxon>
        <taxon>Stramenopiles</taxon>
        <taxon>Ochrophyta</taxon>
        <taxon>Bacillariophyta</taxon>
        <taxon>Coscinodiscophyceae</taxon>
        <taxon>Thalassiosirophycidae</taxon>
        <taxon>Stephanodiscales</taxon>
        <taxon>Stephanodiscaceae</taxon>
        <taxon>Discostella</taxon>
    </lineage>
</organism>
<dbReference type="InterPro" id="IPR036126">
    <property type="entry name" value="TBCA_sf"/>
</dbReference>
<dbReference type="GO" id="GO:0007023">
    <property type="term" value="P:post-chaperonin tubulin folding pathway"/>
    <property type="evidence" value="ECO:0007669"/>
    <property type="project" value="UniProtKB-UniRule"/>
</dbReference>
<comment type="caution">
    <text evidence="4">The sequence shown here is derived from an EMBL/GenBank/DDBJ whole genome shotgun (WGS) entry which is preliminary data.</text>
</comment>
<comment type="subunit">
    <text evidence="3">Supercomplex made of cofactors A to E. Cofactors A and D function by capturing and stabilizing tubulin in a quasi-native conformation. Cofactor E binds to the cofactor D-tubulin complex; interaction with cofactor C then causes the release of tubulin polypeptides that are committed to the native state.</text>
</comment>
<comment type="similarity">
    <text evidence="1 3">Belongs to the TBCA family.</text>
</comment>
<protein>
    <recommendedName>
        <fullName evidence="3">Tubulin-specific chaperone A</fullName>
    </recommendedName>
</protein>
<dbReference type="Pfam" id="PF02970">
    <property type="entry name" value="TBCA"/>
    <property type="match status" value="1"/>
</dbReference>
<comment type="subcellular location">
    <subcellularLocation>
        <location evidence="3">Cytoplasm</location>
        <location evidence="3">Cytoskeleton</location>
    </subcellularLocation>
</comment>
<evidence type="ECO:0000256" key="2">
    <source>
        <dbReference type="ARBA" id="ARBA00023186"/>
    </source>
</evidence>
<dbReference type="Gene3D" id="1.20.58.90">
    <property type="match status" value="1"/>
</dbReference>
<dbReference type="GO" id="GO:0005874">
    <property type="term" value="C:microtubule"/>
    <property type="evidence" value="ECO:0007669"/>
    <property type="project" value="UniProtKB-KW"/>
</dbReference>
<name>A0ABD3MLX1_9STRA</name>
<dbReference type="PANTHER" id="PTHR21500">
    <property type="entry name" value="TUBULIN-SPECIFIC CHAPERONE A"/>
    <property type="match status" value="1"/>
</dbReference>
<dbReference type="Proteomes" id="UP001530293">
    <property type="component" value="Unassembled WGS sequence"/>
</dbReference>
<evidence type="ECO:0000313" key="4">
    <source>
        <dbReference type="EMBL" id="KAL3764913.1"/>
    </source>
</evidence>
<sequence length="145" mass="16324">MPKEASKPDPKKQLMIKVNACKRLVKEAAYYEKEASENELQLKEMNDTNKDPYDIKKFQEVLGESQMMIPVSVASRDKALDELKEFVALLNEEKGDNVDLMECEWMGEARKLLGLGESSVGENNDSEVLEFAVTNVSGLEDGETF</sequence>
<dbReference type="SUPFAM" id="SSF46988">
    <property type="entry name" value="Tubulin chaperone cofactor A"/>
    <property type="match status" value="1"/>
</dbReference>
<proteinExistence type="inferred from homology"/>
<evidence type="ECO:0000256" key="3">
    <source>
        <dbReference type="RuleBase" id="RU364030"/>
    </source>
</evidence>
<dbReference type="PANTHER" id="PTHR21500:SF0">
    <property type="entry name" value="TUBULIN-SPECIFIC CHAPERONE A"/>
    <property type="match status" value="1"/>
</dbReference>
<dbReference type="EMBL" id="JALLBG020000100">
    <property type="protein sequence ID" value="KAL3764913.1"/>
    <property type="molecule type" value="Genomic_DNA"/>
</dbReference>
<keyword evidence="2 3" id="KW-0143">Chaperone</keyword>
<keyword evidence="5" id="KW-1185">Reference proteome</keyword>
<evidence type="ECO:0000256" key="1">
    <source>
        <dbReference type="ARBA" id="ARBA00006806"/>
    </source>
</evidence>
<keyword evidence="3" id="KW-0206">Cytoskeleton</keyword>
<keyword evidence="3" id="KW-0963">Cytoplasm</keyword>
<reference evidence="4 5" key="1">
    <citation type="submission" date="2024-10" db="EMBL/GenBank/DDBJ databases">
        <title>Updated reference genomes for cyclostephanoid diatoms.</title>
        <authorList>
            <person name="Roberts W.R."/>
            <person name="Alverson A.J."/>
        </authorList>
    </citation>
    <scope>NUCLEOTIDE SEQUENCE [LARGE SCALE GENOMIC DNA]</scope>
    <source>
        <strain evidence="4 5">AJA232-27</strain>
    </source>
</reference>
<dbReference type="InterPro" id="IPR004226">
    <property type="entry name" value="TBCA"/>
</dbReference>